<dbReference type="GeneID" id="6369955"/>
<dbReference type="GO" id="GO:0006313">
    <property type="term" value="P:DNA transposition"/>
    <property type="evidence" value="ECO:0007669"/>
    <property type="project" value="InterPro"/>
</dbReference>
<protein>
    <recommendedName>
        <fullName evidence="3">Transposase</fullName>
    </recommendedName>
</protein>
<dbReference type="InterPro" id="IPR009057">
    <property type="entry name" value="Homeodomain-like_sf"/>
</dbReference>
<accession>B2ZYG6</accession>
<dbReference type="Pfam" id="PF01527">
    <property type="entry name" value="HTH_Tnp_1"/>
    <property type="match status" value="1"/>
</dbReference>
<dbReference type="SUPFAM" id="SSF46689">
    <property type="entry name" value="Homeodomain-like"/>
    <property type="match status" value="1"/>
</dbReference>
<proteinExistence type="predicted"/>
<sequence>MPRATARYSDDEKRRIINEAYHISSPGVVATCKKYGLSPATIYKWKTALGITAERPRFAQRKPRRASRFRSSCGWLLLRSTRTR</sequence>
<dbReference type="InterPro" id="IPR002514">
    <property type="entry name" value="Transposase_8"/>
</dbReference>
<keyword evidence="2" id="KW-1185">Reference proteome</keyword>
<dbReference type="GO" id="GO:0004803">
    <property type="term" value="F:transposase activity"/>
    <property type="evidence" value="ECO:0007669"/>
    <property type="project" value="InterPro"/>
</dbReference>
<dbReference type="EMBL" id="AB366653">
    <property type="protein sequence ID" value="BAG41765.1"/>
    <property type="molecule type" value="Genomic_DNA"/>
</dbReference>
<dbReference type="Proteomes" id="UP000001034">
    <property type="component" value="Segment"/>
</dbReference>
<evidence type="ECO:0008006" key="3">
    <source>
        <dbReference type="Google" id="ProtNLM"/>
    </source>
</evidence>
<dbReference type="GO" id="GO:0003677">
    <property type="term" value="F:DNA binding"/>
    <property type="evidence" value="ECO:0007669"/>
    <property type="project" value="InterPro"/>
</dbReference>
<name>B2ZYG6_9CAUD</name>
<dbReference type="RefSeq" id="YP_001950195.1">
    <property type="nucleotide sequence ID" value="NC_010811.2"/>
</dbReference>
<organism evidence="1 2">
    <name type="scientific">Ralstonia phage phiRSL1</name>
    <dbReference type="NCBI Taxonomy" id="1980924"/>
    <lineage>
        <taxon>Viruses</taxon>
        <taxon>Duplodnaviria</taxon>
        <taxon>Heunggongvirae</taxon>
        <taxon>Uroviricota</taxon>
        <taxon>Caudoviricetes</taxon>
        <taxon>Mieseafarmvirus</taxon>
        <taxon>Mieseafarmvirus RSL1</taxon>
    </lineage>
</organism>
<evidence type="ECO:0000313" key="1">
    <source>
        <dbReference type="EMBL" id="BAG41765.1"/>
    </source>
</evidence>
<evidence type="ECO:0000313" key="2">
    <source>
        <dbReference type="Proteomes" id="UP000001034"/>
    </source>
</evidence>
<dbReference type="KEGG" id="vg:6369955"/>
<reference evidence="1 2" key="1">
    <citation type="journal article" date="2010" name="Virology">
        <title>A jumbo phage infecting the phytopathogen Ralstonia solanacearum defines a new lineage of the Myoviridae family.</title>
        <authorList>
            <person name="Yamada T."/>
            <person name="Satoh S."/>
            <person name="Ishikawa H."/>
            <person name="Fujiwara A."/>
            <person name="Kawasaki T."/>
            <person name="Fujie M."/>
            <person name="Ogata H."/>
        </authorList>
    </citation>
    <scope>NUCLEOTIDE SEQUENCE [LARGE SCALE GENOMIC DNA]</scope>
</reference>